<protein>
    <recommendedName>
        <fullName evidence="22">RNA-directed RNA polymerase L</fullName>
        <shortName evidence="22">Protein L</shortName>
    </recommendedName>
    <alternativeName>
        <fullName evidence="22">Large structural protein</fullName>
    </alternativeName>
    <alternativeName>
        <fullName evidence="22">Replicase</fullName>
    </alternativeName>
    <alternativeName>
        <fullName evidence="22">Transcriptase</fullName>
    </alternativeName>
    <domain>
        <recommendedName>
            <fullName evidence="22">RNA-directed RNA polymerase</fullName>
            <ecNumber evidence="22">2.7.7.48</ecNumber>
        </recommendedName>
    </domain>
    <domain>
        <recommendedName>
            <fullName evidence="22">GTP phosphohydrolase</fullName>
            <ecNumber evidence="22">3.6.1.-</ecNumber>
        </recommendedName>
    </domain>
    <domain>
        <recommendedName>
            <fullName evidence="22">GDP polyribonucleotidyltransferase</fullName>
            <ecNumber evidence="22">2.7.7.88</ecNumber>
        </recommendedName>
        <alternativeName>
            <fullName evidence="22">PRNTase</fullName>
        </alternativeName>
    </domain>
    <domain>
        <recommendedName>
            <fullName evidence="22">mRNA (nucleoside-2'-O-)-methyltransferase</fullName>
            <shortName evidence="22">N1-2'-O-MTase</shortName>
            <ecNumber evidence="22">2.1.1.-</ecNumber>
        </recommendedName>
    </domain>
    <domain>
        <recommendedName>
            <fullName evidence="22">mRNA (guanine-N(7)-)-methyltransferase</fullName>
            <shortName evidence="22">G-N7-MTase</shortName>
        </recommendedName>
    </domain>
</protein>
<dbReference type="EC" id="2.1.1.-" evidence="22"/>
<comment type="catalytic activity">
    <reaction evidence="22">
        <text>RNA(n) + a ribonucleoside 5'-triphosphate = RNA(n+1) + diphosphate</text>
        <dbReference type="Rhea" id="RHEA:21248"/>
        <dbReference type="Rhea" id="RHEA-COMP:14527"/>
        <dbReference type="Rhea" id="RHEA-COMP:17342"/>
        <dbReference type="ChEBI" id="CHEBI:33019"/>
        <dbReference type="ChEBI" id="CHEBI:61557"/>
        <dbReference type="ChEBI" id="CHEBI:140395"/>
        <dbReference type="EC" id="2.7.7.48"/>
    </reaction>
</comment>
<keyword evidence="12 22" id="KW-0946">Virion</keyword>
<reference evidence="25" key="1">
    <citation type="submission" date="2014-09" db="EMBL/GenBank/DDBJ databases">
        <authorList>
            <person name="Li C.-X."/>
            <person name="Shi M."/>
            <person name="Tian J.-H."/>
            <person name="Lin X.-D."/>
            <person name="Kang Y.-J."/>
            <person name="Qin X.-C."/>
            <person name="Chen L.-J."/>
            <person name="Xu J."/>
            <person name="Holmes E.C."/>
        </authorList>
    </citation>
    <scope>NUCLEOTIDE SEQUENCE</scope>
    <source>
        <strain evidence="25">SYY2-5</strain>
    </source>
</reference>
<organism evidence="25">
    <name type="scientific">Wuhan Fly Virus 3</name>
    <dbReference type="NCBI Taxonomy" id="1608103"/>
    <lineage>
        <taxon>Viruses</taxon>
        <taxon>Riboviria</taxon>
        <taxon>Orthornavirae</taxon>
        <taxon>Negarnaviricota</taxon>
        <taxon>Haploviricotina</taxon>
        <taxon>Monjiviricetes</taxon>
        <taxon>Mononegavirales</taxon>
        <taxon>Rhabdoviridae</taxon>
    </lineage>
</organism>
<keyword evidence="8 22" id="KW-0548">Nucleotidyltransferase</keyword>
<evidence type="ECO:0000256" key="5">
    <source>
        <dbReference type="ARBA" id="ARBA00022664"/>
    </source>
</evidence>
<dbReference type="PROSITE" id="PS51590">
    <property type="entry name" value="SAM_MT_MNV_L"/>
    <property type="match status" value="1"/>
</dbReference>
<keyword evidence="7 22" id="KW-0949">S-adenosyl-L-methionine</keyword>
<evidence type="ECO:0000313" key="25">
    <source>
        <dbReference type="EMBL" id="AJG39162.1"/>
    </source>
</evidence>
<keyword evidence="11 22" id="KW-0067">ATP-binding</keyword>
<evidence type="ECO:0000256" key="17">
    <source>
        <dbReference type="ARBA" id="ARBA00024494"/>
    </source>
</evidence>
<comment type="subcellular location">
    <subcellularLocation>
        <location evidence="22">Virion</location>
    </subcellularLocation>
    <subcellularLocation>
        <location evidence="22">Host cytoplasm</location>
    </subcellularLocation>
</comment>
<evidence type="ECO:0000256" key="12">
    <source>
        <dbReference type="ARBA" id="ARBA00022844"/>
    </source>
</evidence>
<evidence type="ECO:0000256" key="22">
    <source>
        <dbReference type="PIRNR" id="PIRNR000830"/>
    </source>
</evidence>
<evidence type="ECO:0000256" key="14">
    <source>
        <dbReference type="ARBA" id="ARBA00023042"/>
    </source>
</evidence>
<dbReference type="PIRSF" id="PIRSF000830">
    <property type="entry name" value="RNA_pol_ParamyxoV"/>
    <property type="match status" value="1"/>
</dbReference>
<comment type="catalytic activity">
    <reaction evidence="18 22">
        <text>a 5'-end (5'-triphosphoguanosine)-(2'-O-methyladenylyl)-adenylyl-cytidylyl-adenosine in mRNA + S-adenosyl-L-methionine = a 5'-end (N(7)-methyl 5'-triphosphoguanosine)-(2'-O-methyladenylyl)-adenylyl-cytidylyl-adenosine in mRNA + S-adenosyl-L-homocysteine</text>
        <dbReference type="Rhea" id="RHEA:65440"/>
        <dbReference type="Rhea" id="RHEA-COMP:16798"/>
        <dbReference type="Rhea" id="RHEA-COMP:16801"/>
        <dbReference type="ChEBI" id="CHEBI:57856"/>
        <dbReference type="ChEBI" id="CHEBI:59789"/>
        <dbReference type="ChEBI" id="CHEBI:156482"/>
        <dbReference type="ChEBI" id="CHEBI:156483"/>
    </reaction>
</comment>
<keyword evidence="14 22" id="KW-0506">mRNA capping</keyword>
<keyword evidence="6 22" id="KW-0808">Transferase</keyword>
<dbReference type="InterPro" id="IPR014023">
    <property type="entry name" value="Mononeg_RNA_pol_cat"/>
</dbReference>
<comment type="function">
    <text evidence="1 22">RNA-directed RNA polymerase that catalyzes the replication of viral genomic RNA. The template is composed of the viral RNA tightly encapsidated by the nucleoprotein (N). The replicase mode is dependent on intracellular N protein concentration. In this mode, the polymerase replicates the whole viral genome without recognizing transcriptional signals, and the replicated genome is not caped or polyadenylated.</text>
</comment>
<comment type="catalytic activity">
    <reaction evidence="20">
        <text>a 5'-end (5'-triphosphoguanosine)-adenylyl-adenylyl-cytidylyl-adenosine in mRNA + 2 S-adenosyl-L-methionine = a 5'-end (N(7)-methyl 5'-triphosphoguanosine)-(2'-O-methyladenylyl)-adenylyl-cytidylyl-adenosine in mRNA + 2 S-adenosyl-L-homocysteine + H(+)</text>
        <dbReference type="Rhea" id="RHEA:65376"/>
        <dbReference type="Rhea" id="RHEA-COMP:16797"/>
        <dbReference type="Rhea" id="RHEA-COMP:16798"/>
        <dbReference type="ChEBI" id="CHEBI:15378"/>
        <dbReference type="ChEBI" id="CHEBI:57856"/>
        <dbReference type="ChEBI" id="CHEBI:59789"/>
        <dbReference type="ChEBI" id="CHEBI:156483"/>
        <dbReference type="ChEBI" id="CHEBI:156484"/>
        <dbReference type="EC" id="2.1.1.375"/>
    </reaction>
</comment>
<keyword evidence="9 22" id="KW-0547">Nucleotide-binding</keyword>
<feature type="domain" description="Mononegavirus-type SAM-dependent 2'-O-MTase" evidence="24">
    <location>
        <begin position="1736"/>
        <end position="1932"/>
    </location>
</feature>
<dbReference type="GO" id="GO:0003924">
    <property type="term" value="F:GTPase activity"/>
    <property type="evidence" value="ECO:0007669"/>
    <property type="project" value="RHEA"/>
</dbReference>
<dbReference type="GO" id="GO:0003968">
    <property type="term" value="F:RNA-directed RNA polymerase activity"/>
    <property type="evidence" value="ECO:0007669"/>
    <property type="project" value="UniProtKB-KW"/>
</dbReference>
<comment type="catalytic activity">
    <reaction evidence="17">
        <text>a 5'-end triphospho-adenylyl-adenylyl-cytidylyl-adenosine in mRNA + GDP + H(+) = a 5'-end (5'-triphosphoguanosine)-adenylyl-adenylyl-cytidylyl-adenosine in mRNA + diphosphate</text>
        <dbReference type="Rhea" id="RHEA:65436"/>
        <dbReference type="Rhea" id="RHEA-COMP:16797"/>
        <dbReference type="Rhea" id="RHEA-COMP:16799"/>
        <dbReference type="ChEBI" id="CHEBI:15378"/>
        <dbReference type="ChEBI" id="CHEBI:33019"/>
        <dbReference type="ChEBI" id="CHEBI:58189"/>
        <dbReference type="ChEBI" id="CHEBI:156484"/>
        <dbReference type="ChEBI" id="CHEBI:156503"/>
        <dbReference type="EC" id="2.7.7.88"/>
    </reaction>
</comment>
<evidence type="ECO:0000256" key="19">
    <source>
        <dbReference type="ARBA" id="ARBA00047332"/>
    </source>
</evidence>
<dbReference type="GO" id="GO:0005524">
    <property type="term" value="F:ATP binding"/>
    <property type="evidence" value="ECO:0007669"/>
    <property type="project" value="UniProtKB-KW"/>
</dbReference>
<evidence type="ECO:0000256" key="18">
    <source>
        <dbReference type="ARBA" id="ARBA00024499"/>
    </source>
</evidence>
<comment type="catalytic activity">
    <reaction evidence="19 22">
        <text>a 5'-end (5'-triphosphoguanosine)-adenylyl-adenylyl-cytidylyl-adenosine in mRNA + S-adenosyl-L-methionine = a 5'-end (5'-triphosphoguanosine)-(2'-O-methyladenylyl)-adenylyl-cytidylyl-adenosine in mRNA + S-adenosyl-L-homocysteine + H(+)</text>
        <dbReference type="Rhea" id="RHEA:65380"/>
        <dbReference type="Rhea" id="RHEA-COMP:16797"/>
        <dbReference type="Rhea" id="RHEA-COMP:16801"/>
        <dbReference type="ChEBI" id="CHEBI:15378"/>
        <dbReference type="ChEBI" id="CHEBI:57856"/>
        <dbReference type="ChEBI" id="CHEBI:59789"/>
        <dbReference type="ChEBI" id="CHEBI:156482"/>
        <dbReference type="ChEBI" id="CHEBI:156484"/>
    </reaction>
</comment>
<evidence type="ECO:0000256" key="13">
    <source>
        <dbReference type="ARBA" id="ARBA00022953"/>
    </source>
</evidence>
<dbReference type="EC" id="2.7.7.48" evidence="22"/>
<dbReference type="GO" id="GO:0004482">
    <property type="term" value="F:mRNA 5'-cap (guanine-N7-)-methyltransferase activity"/>
    <property type="evidence" value="ECO:0007669"/>
    <property type="project" value="InterPro"/>
</dbReference>
<evidence type="ECO:0000256" key="9">
    <source>
        <dbReference type="ARBA" id="ARBA00022741"/>
    </source>
</evidence>
<name>A0A0B5KTJ8_9RHAB</name>
<dbReference type="PROSITE" id="PS50526">
    <property type="entry name" value="RDRP_SSRNA_NEG_NONSEG"/>
    <property type="match status" value="1"/>
</dbReference>
<dbReference type="Pfam" id="PF14314">
    <property type="entry name" value="Methyltrans_Mon_2nd"/>
    <property type="match status" value="1"/>
</dbReference>
<keyword evidence="16" id="KW-0511">Multifunctional enzyme</keyword>
<evidence type="ECO:0000256" key="10">
    <source>
        <dbReference type="ARBA" id="ARBA00022801"/>
    </source>
</evidence>
<dbReference type="GO" id="GO:0044423">
    <property type="term" value="C:virion component"/>
    <property type="evidence" value="ECO:0007669"/>
    <property type="project" value="UniProtKB-KW"/>
</dbReference>
<keyword evidence="10" id="KW-0378">Hydrolase</keyword>
<evidence type="ECO:0000256" key="4">
    <source>
        <dbReference type="ARBA" id="ARBA00022603"/>
    </source>
</evidence>
<dbReference type="GO" id="GO:0030430">
    <property type="term" value="C:host cell cytoplasm"/>
    <property type="evidence" value="ECO:0007669"/>
    <property type="project" value="UniProtKB-SubCell"/>
</dbReference>
<dbReference type="InterPro" id="IPR025786">
    <property type="entry name" value="Mononega_L_MeTrfase"/>
</dbReference>
<dbReference type="Pfam" id="PF00946">
    <property type="entry name" value="Mononeg_RNA_pol"/>
    <property type="match status" value="1"/>
</dbReference>
<dbReference type="EC" id="3.6.1.-" evidence="22"/>
<evidence type="ECO:0000256" key="7">
    <source>
        <dbReference type="ARBA" id="ARBA00022691"/>
    </source>
</evidence>
<keyword evidence="15 22" id="KW-1035">Host cytoplasm</keyword>
<comment type="function">
    <text evidence="22">RNA-directed RNA polymerase that catalyzes the transcription of viral mRNAs, their capping and polyadenylation. The template is composed of the viral RNA tightly encapsidated by the nucleoprotein (N). The viral polymerase binds to the genomic RNA at the 3' leader promoter, and transcribes subsequently all viral mRNAs with a decreasing efficiency. The first gene is the most transcribed, and the last the least transcribed. The viral phosphoprotein acts as a processivity factor. Capping is concomitant with initiation of mRNA transcription. Indeed, a GDP polyribonucleotidyl transferase (PRNTase) adds the cap structure when the nascent RNA chain length has reached few nucleotides. Ribose 2'-O methylation of viral mRNA cap precedes and facilitates subsequent guanine-N-7 methylation, both activities being carried by the viral polymerase. Polyadenylation of mRNAs occur by a stuttering mechanism at a slipery stop site present at the end viral genes. After finishing transcription of a mRNA, the polymerase can resume transcription of the downstream gene.</text>
</comment>
<dbReference type="InterPro" id="IPR039530">
    <property type="entry name" value="L_methyltransferase_rhabdo"/>
</dbReference>
<evidence type="ECO:0000256" key="16">
    <source>
        <dbReference type="ARBA" id="ARBA00023268"/>
    </source>
</evidence>
<evidence type="ECO:0000256" key="2">
    <source>
        <dbReference type="ARBA" id="ARBA00007934"/>
    </source>
</evidence>
<accession>A0A0B5KTJ8</accession>
<comment type="similarity">
    <text evidence="2 22">Belongs to the paramyxovirus L protein family.</text>
</comment>
<keyword evidence="4 22" id="KW-0489">Methyltransferase</keyword>
<evidence type="ECO:0000256" key="21">
    <source>
        <dbReference type="ARBA" id="ARBA00048548"/>
    </source>
</evidence>
<dbReference type="EC" id="2.7.7.88" evidence="22"/>
<sequence length="2230" mass="255488">MAGFYSYDEGDGVRAPKIPSLLSSHLDSPLRIYQLEYIKTHQSRILREDPSSSNKQHPPTCRFIIQDFKEIHNLTQCNFFKIMSSSNLLDLYSKPPPVEEMKSGMHLLEKSLIGSIRNLEIQLPEIIWQSESLSEVHVKDSLGQIINNKTIFTKNLPYIVKHHFFWYNLLYKAVIITGLTDKEPGVNQDLRNMDVSWKLINPNRNMYSLSFEGLDLIVSRNCFYFKNSNGEHILGTREHLLLICDLFLQRFNLLLSGFIARSLGFLHYLTDLELLKIFKWGDKLLHQFQDLSYDILSKWEPLCLGIMMNNVPDPVVDNSQFFNTIVNDILNDFHSIQYPLEPAMVWLHQFLSSLFKKSSHKLSQAFGLFRIWGHPNVDSRDGIIKLKQIACQKKVPNFKKVREISCVFMEQFSLNYRAKTGMWPKMNVSKLPPYNLIRKAYETNSTLSLVSKYYRRLDWSYVTFEQTFEIMDKLNISELISDKAMSLGIQELFHQVKKYQNIGLATEKAVIIQWLKSNLNDPIEFLTNINNHGFGLDEKVFGVCPKERELKIAARFFGLATLKKRMYIVLTEAMIAEFIVPHFPQITMMDNALTLSKKFFDKTRDMAKHDSLITKRSYNVVTNIDFKKWNTYMRKEETFSIFSAMDNLFGLSKCISRTHEMFEDSYMYLADGTYLPKFEIKNNQIHMIEDDYVWTNHYGGIEGLRQKGWTIFTVCILIHAMEIFQVKFSLMGQGDNQVLIVHYMSKLPLARISQLHEKIINHLEEILKLIGPPLKREETWSSSNLFIYGKVMFLNGCPLSMSQKKICRMFPMSNEGFPTIETAISSLSANCSSACSSDTNPIIPFVIYGFWSTIVFQHMLSFSYLGFSVSEELLNSREVPSVKGNSKFTNTSNYVKIPSSHLKHLRNHSMSYLTILNIFPKILGGFPICLLNQFLIKNFPDPLTEYLATIKEIMPRLSQGEIVLLDNILTIEPNPDVEFEALFANPTGLNLMIPSTPGNTVKSSVTKFLKIAPWINNKYVKEFLDLNNYNQTEFANALGTIRPLNPIIGHAMMEATLIGRARQVVDQLDKTSTLIKVAAKNGDDLLGRVRLSERNYILNVLVCLTSKRSYRINTLVCSRIEAQNLRTMTWKEPSLTGVTVPYPTEIFAVEPGIDCHNHSNPQHGYILMKQTASPHTFEWWKGNVIGDAVPYLGSKTVDKVKTYGKQIAKSTIPLLRQTLILQSLVGWATERQSNLASCLEFMLAAVTDLPSSLVNPGDSEISGSVEHRLTTTSIDRGGKVELLFTFATYLTLSTDTLISYAKGTVNVNLHFQASLSYLVSIFSTLRSMGLGLTVDCYHGHQKCLDCICEINEQKMEMQEFDWSQLIHSRPDSQFCWVSKEKLLKESDKNLVAYPEFPADHELTLNPDWTQYRACRAAAKEAMIKIRQISIEIGDGKLPSRGGWTFPVAWVFKLDPKLFFFCFYVEFFNFFLFRQFEDRMRNCKFQELLKLFVRFITNLENTYLGIFSSWFQNNYFMDYISGEPFFIKPPINPNLSRASCGLIFKSLLLTYHLLLDNHQLTFSTFKDWSYITTTGDEAIDSHPVLFLYLALRLLGIAEIDAVYNMNCYNALKRVLPKFKTSSTCVSLNANLALTTCMNDLQATLDMHEIKTLITFFNQINIFRAFETADGLISNLPQFSLNLQMIDLRRIDVASVNYAGTVIKISKAAISELSKEEDINVSEVLPLPEVSLQHHSRKPEGFPTTAAYKLLSIVKELTCQTFQVKYAGCFGDGAGGFSKLLMLISDAAVFYNSLIYPSLMFSNAIGNGYPPCFAGNPGLRKRLIGLKFTFEGSSDLTDPLYCKKFRENIRQKLEILVCDAEGGGWESSEKAIRMLVNLINIAIGCSSKLLIFKTYYSNWPGFLLQIRLLCDFFTSIKIFRSHFSSKYSTEVYIIGEGPKANVLPPSIYSRDSKCYINIKSNLNYGSSSDLLINLKINSTKSPSQSDSLTYSKQLRQVDNKMVDRLTLLLLSPTLDKMFNSDFMTFNFPYDYMRDIFANTHLVKFNQKHHKLTKTNFITKRFSHSIIMGWLTLMSLQDRFSAAHLKEVILHGSLIFYHVKDHFWSFWIVPTKRLFNIKVTHHQISSLLSSSNEKEILSKSAKLRSLFSGRIFFNMPPGPFPPIVIGPDPRNGNFSWKGRPMQISSDSIINNQVLMLPAYISDPNYRSHLSMLQKMEISSIKTLINSGFWNSYF</sequence>
<evidence type="ECO:0000256" key="6">
    <source>
        <dbReference type="ARBA" id="ARBA00022679"/>
    </source>
</evidence>
<dbReference type="InterPro" id="IPR026890">
    <property type="entry name" value="Mononeg_mRNAcap"/>
</dbReference>
<dbReference type="Pfam" id="PF14318">
    <property type="entry name" value="Mononeg_mRNAcap"/>
    <property type="match status" value="1"/>
</dbReference>
<evidence type="ECO:0000256" key="1">
    <source>
        <dbReference type="ARBA" id="ARBA00003132"/>
    </source>
</evidence>
<evidence type="ECO:0000259" key="23">
    <source>
        <dbReference type="PROSITE" id="PS50526"/>
    </source>
</evidence>
<evidence type="ECO:0000256" key="11">
    <source>
        <dbReference type="ARBA" id="ARBA00022840"/>
    </source>
</evidence>
<proteinExistence type="inferred from homology"/>
<evidence type="ECO:0000256" key="3">
    <source>
        <dbReference type="ARBA" id="ARBA00022484"/>
    </source>
</evidence>
<evidence type="ECO:0000256" key="15">
    <source>
        <dbReference type="ARBA" id="ARBA00023200"/>
    </source>
</evidence>
<reference evidence="25" key="2">
    <citation type="journal article" date="2015" name="Elife">
        <title>Unprecedented genomic diversity of RNA viruses in arthropods reveals the ancestry of negative-sense RNA viruses.</title>
        <authorList>
            <person name="Li C.X."/>
            <person name="Shi M."/>
            <person name="Tian J.H."/>
            <person name="Lin X.D."/>
            <person name="Kang Y.J."/>
            <person name="Chen L.J."/>
            <person name="Qin X.C."/>
            <person name="Xu J."/>
            <person name="Holmes E.C."/>
            <person name="Zhang Y.Z."/>
        </authorList>
    </citation>
    <scope>NUCLEOTIDE SEQUENCE</scope>
    <source>
        <strain evidence="25">SYY2-5</strain>
    </source>
</reference>
<keyword evidence="5 22" id="KW-0507">mRNA processing</keyword>
<evidence type="ECO:0000259" key="24">
    <source>
        <dbReference type="PROSITE" id="PS51590"/>
    </source>
</evidence>
<feature type="domain" description="RdRp catalytic" evidence="23">
    <location>
        <begin position="618"/>
        <end position="796"/>
    </location>
</feature>
<dbReference type="InterPro" id="IPR016269">
    <property type="entry name" value="RNA-dir_pol_paramyxovirus"/>
</dbReference>
<evidence type="ECO:0000256" key="20">
    <source>
        <dbReference type="ARBA" id="ARBA00047370"/>
    </source>
</evidence>
<dbReference type="EMBL" id="KM817647">
    <property type="protein sequence ID" value="AJG39162.1"/>
    <property type="molecule type" value="Viral_cRNA"/>
</dbReference>
<comment type="catalytic activity">
    <reaction evidence="21 22">
        <text>GTP + H2O = GDP + phosphate + H(+)</text>
        <dbReference type="Rhea" id="RHEA:19669"/>
        <dbReference type="ChEBI" id="CHEBI:15377"/>
        <dbReference type="ChEBI" id="CHEBI:15378"/>
        <dbReference type="ChEBI" id="CHEBI:37565"/>
        <dbReference type="ChEBI" id="CHEBI:43474"/>
        <dbReference type="ChEBI" id="CHEBI:58189"/>
    </reaction>
</comment>
<keyword evidence="3 22" id="KW-0696">RNA-directed RNA polymerase</keyword>
<evidence type="ECO:0000256" key="8">
    <source>
        <dbReference type="ARBA" id="ARBA00022695"/>
    </source>
</evidence>
<gene>
    <name evidence="25" type="primary">L</name>
</gene>
<keyword evidence="13 22" id="KW-0693">Viral RNA replication</keyword>